<protein>
    <submittedName>
        <fullName evidence="1">DUF378 domain-containing protein</fullName>
    </submittedName>
</protein>
<accession>A0ACB5RCZ9</accession>
<evidence type="ECO:0000313" key="1">
    <source>
        <dbReference type="EMBL" id="GKX66774.1"/>
    </source>
</evidence>
<proteinExistence type="predicted"/>
<reference evidence="1" key="1">
    <citation type="journal article" date="2025" name="Int. J. Syst. Evol. Microbiol.">
        <title>Inconstantimicrobium mannanitabidum sp. nov., a novel member of the family Clostridiaceae isolated from anoxic soil under the treatment of reductive soil disinfestation.</title>
        <authorList>
            <person name="Ueki A."/>
            <person name="Tonouchi A."/>
            <person name="Honma S."/>
            <person name="Kaku N."/>
            <person name="Ueki K."/>
        </authorList>
    </citation>
    <scope>NUCLEOTIDE SEQUENCE</scope>
    <source>
        <strain evidence="1">TW13</strain>
    </source>
</reference>
<name>A0ACB5RCZ9_9CLOT</name>
<dbReference type="EMBL" id="BROD01000001">
    <property type="protein sequence ID" value="GKX66774.1"/>
    <property type="molecule type" value="Genomic_DNA"/>
</dbReference>
<comment type="caution">
    <text evidence="1">The sequence shown here is derived from an EMBL/GenBank/DDBJ whole genome shotgun (WGS) entry which is preliminary data.</text>
</comment>
<organism evidence="1 2">
    <name type="scientific">Inconstantimicrobium mannanitabidum</name>
    <dbReference type="NCBI Taxonomy" id="1604901"/>
    <lineage>
        <taxon>Bacteria</taxon>
        <taxon>Bacillati</taxon>
        <taxon>Bacillota</taxon>
        <taxon>Clostridia</taxon>
        <taxon>Eubacteriales</taxon>
        <taxon>Clostridiaceae</taxon>
        <taxon>Inconstantimicrobium</taxon>
    </lineage>
</organism>
<sequence length="68" mass="7416">MKALDTIALILVIIGAVNWGLIGFFQFDLVAALFGTMTGFSRIIYSLVGIAGLYAISFFAKDRYSSMD</sequence>
<keyword evidence="2" id="KW-1185">Reference proteome</keyword>
<dbReference type="Proteomes" id="UP001058074">
    <property type="component" value="Unassembled WGS sequence"/>
</dbReference>
<gene>
    <name evidence="1" type="ORF">rsdtw13_20320</name>
</gene>
<evidence type="ECO:0000313" key="2">
    <source>
        <dbReference type="Proteomes" id="UP001058074"/>
    </source>
</evidence>